<keyword evidence="1" id="KW-0732">Signal</keyword>
<dbReference type="Gene3D" id="3.40.50.1820">
    <property type="entry name" value="alpha/beta hydrolase"/>
    <property type="match status" value="1"/>
</dbReference>
<dbReference type="GO" id="GO:0016298">
    <property type="term" value="F:lipase activity"/>
    <property type="evidence" value="ECO:0007669"/>
    <property type="project" value="TreeGrafter"/>
</dbReference>
<gene>
    <name evidence="2" type="primary">estB_0</name>
    <name evidence="2" type="ORF">LOC62_02G002412</name>
</gene>
<sequence>MRLSWIASALVASTAVMAAPAVDETRIAARATSGINDYNCQPQPGKNPVIFLHGLGAPSGINWFTKAPIVAANGYCVFTPQYGSVNQIWFGFASMRDSSKEVAGIVQKVLQSTGAKKVNIVGHSMGTTVGSYYIKFDGGKDFVEHFVGFGANYKGTSLYGLDWLVHTIPGVTPAVRAVCKSCVEFLPPSAFLDDLNRGGVSVPGVDYTTISSKLDEFVLPYTSGQLTGEPGVTNIVIQTQCGWIPDLAGHLAQAVDPNVTAWILWALGGKKGPIPGCVPNLLISKREDVPAIEA</sequence>
<dbReference type="SUPFAM" id="SSF53474">
    <property type="entry name" value="alpha/beta-Hydrolases"/>
    <property type="match status" value="1"/>
</dbReference>
<dbReference type="PANTHER" id="PTHR32015:SF1">
    <property type="entry name" value="LIPASE"/>
    <property type="match status" value="1"/>
</dbReference>
<dbReference type="GO" id="GO:0016042">
    <property type="term" value="P:lipid catabolic process"/>
    <property type="evidence" value="ECO:0007669"/>
    <property type="project" value="InterPro"/>
</dbReference>
<name>A0AAF0Y2B6_9TREE</name>
<protein>
    <submittedName>
        <fullName evidence="2">Extracellular esterase EstB</fullName>
    </submittedName>
</protein>
<dbReference type="PANTHER" id="PTHR32015">
    <property type="entry name" value="FASTING INDUCED LIPASE"/>
    <property type="match status" value="1"/>
</dbReference>
<reference evidence="2" key="1">
    <citation type="submission" date="2023-10" db="EMBL/GenBank/DDBJ databases">
        <authorList>
            <person name="Noh H."/>
        </authorList>
    </citation>
    <scope>NUCLEOTIDE SEQUENCE</scope>
    <source>
        <strain evidence="2">DUCC4014</strain>
    </source>
</reference>
<proteinExistence type="predicted"/>
<evidence type="ECO:0000256" key="1">
    <source>
        <dbReference type="SAM" id="SignalP"/>
    </source>
</evidence>
<evidence type="ECO:0000313" key="3">
    <source>
        <dbReference type="Proteomes" id="UP000827549"/>
    </source>
</evidence>
<dbReference type="Pfam" id="PF01674">
    <property type="entry name" value="Lipase_2"/>
    <property type="match status" value="1"/>
</dbReference>
<dbReference type="InterPro" id="IPR029058">
    <property type="entry name" value="AB_hydrolase_fold"/>
</dbReference>
<dbReference type="Proteomes" id="UP000827549">
    <property type="component" value="Chromosome 2"/>
</dbReference>
<feature type="signal peptide" evidence="1">
    <location>
        <begin position="1"/>
        <end position="18"/>
    </location>
</feature>
<accession>A0AAF0Y2B6</accession>
<feature type="chain" id="PRO_5042285733" evidence="1">
    <location>
        <begin position="19"/>
        <end position="294"/>
    </location>
</feature>
<dbReference type="AlphaFoldDB" id="A0AAF0Y2B6"/>
<evidence type="ECO:0000313" key="2">
    <source>
        <dbReference type="EMBL" id="WOO78875.1"/>
    </source>
</evidence>
<dbReference type="RefSeq" id="XP_062624907.1">
    <property type="nucleotide sequence ID" value="XM_062768923.1"/>
</dbReference>
<keyword evidence="3" id="KW-1185">Reference proteome</keyword>
<dbReference type="GeneID" id="87805660"/>
<dbReference type="EMBL" id="CP086715">
    <property type="protein sequence ID" value="WOO78875.1"/>
    <property type="molecule type" value="Genomic_DNA"/>
</dbReference>
<dbReference type="InterPro" id="IPR002918">
    <property type="entry name" value="Lipase_EstA/Esterase_EstB"/>
</dbReference>
<organism evidence="2 3">
    <name type="scientific">Vanrija pseudolonga</name>
    <dbReference type="NCBI Taxonomy" id="143232"/>
    <lineage>
        <taxon>Eukaryota</taxon>
        <taxon>Fungi</taxon>
        <taxon>Dikarya</taxon>
        <taxon>Basidiomycota</taxon>
        <taxon>Agaricomycotina</taxon>
        <taxon>Tremellomycetes</taxon>
        <taxon>Trichosporonales</taxon>
        <taxon>Trichosporonaceae</taxon>
        <taxon>Vanrija</taxon>
    </lineage>
</organism>